<comment type="caution">
    <text evidence="4">The sequence shown here is derived from an EMBL/GenBank/DDBJ whole genome shotgun (WGS) entry which is preliminary data.</text>
</comment>
<dbReference type="Proteomes" id="UP000094527">
    <property type="component" value="Unassembled WGS sequence"/>
</dbReference>
<evidence type="ECO:0000313" key="4">
    <source>
        <dbReference type="EMBL" id="ODM99900.1"/>
    </source>
</evidence>
<dbReference type="PANTHER" id="PTHR24373:SF275">
    <property type="entry name" value="TIR DOMAIN-CONTAINING PROTEIN"/>
    <property type="match status" value="1"/>
</dbReference>
<sequence>MILSHSSLEDLSEGSLRGLSKSLESLAIVSGRLKFIPQSTLSTLRRLKVLDLEGNQVQELGPYSFHNILLQKVNLKGNLLENISEHSFWGLEETLMEIDLSENKLKTFPYSPLRRLRLLSSLNLAWNEISELNVLSSASSSASLLLSPLSSASRARTAASSSSSAALAVSQSASSSSQASGGSFAMGNLRTLSIHLNSIEMVDEEAFASLTDLESIDLSHNKIIHLPSATFRHNTRLTSIDLSNNHLHLVGEGLFNNLPELRELFLNGNNILQLTGPTFLNSPKIGIIYLQGNALRLVESGIFSPLRNLTEVRLSDNFLTNFPQDLFLNNEALTSLSLDGNLLTKVVPGSFENCKGLRELRLQNNRILTLEPGVVDSLEYLQEVHLENNKLTRMRGLNKLRRIRHVSLSRNNMEKVTIEMLPGTELSSLSLGHNLIKTIDDGAFSNQTTLSILFLGSNRLTKLTPSMFIGLRALERLYLQRNNITWIHEECFSSHTKALQYIDLSYNMIKMVSRSVFSGLAFIEEINLSHNQITELEEGSFANLRSLRILDLSYNRLRTVDYTTTFHVSGLEILKICCNSLVEFHVLSGPTSYGYGSVGNSGEKYGGVGPPSSSSTGGGYASMMLHGGVLIPGVIGGSIQIALKELDLRQNQLTASSLRQIEIGRLEVLQISGNNLTDLDEATLFGFPMLSFLAAEKSRITALPINIFLRNPNLAVIRLSDNFLTHIPDFVFNPNANNIANHAPGEVVESISNRGAGSSAAGSTVTTSSSSIKSHLALRELHLRHNRIPSFPYKALVNATTLEVLTLTGNRINTLDLNRISLPRLKQFDMADNGLAKISGLSLAKSMPLLEVADFGENNISKISPEFIKNVSLTQLNFGGNAMQKVPFAFSEKFIATPFLLNMSGNPLINFYTENHPSKNLFLIDGTIYYNDTDMLFCFLQLLIAICYMTDPGHIPDLDLSNNQLSRLMPEVFANLISLVSLRLRGNWLTGLPADLFAPLARLSVLDLSHNFIETVPATVLRHLETRISTLRLEDYGESVRFSCAVVPSRL</sequence>
<gene>
    <name evidence="4" type="ORF">Ocin01_06785</name>
</gene>
<proteinExistence type="predicted"/>
<keyword evidence="3" id="KW-0677">Repeat</keyword>
<dbReference type="Pfam" id="PF13855">
    <property type="entry name" value="LRR_8"/>
    <property type="match status" value="6"/>
</dbReference>
<dbReference type="EMBL" id="LJIJ01000248">
    <property type="protein sequence ID" value="ODM99900.1"/>
    <property type="molecule type" value="Genomic_DNA"/>
</dbReference>
<dbReference type="Gene3D" id="3.80.10.10">
    <property type="entry name" value="Ribonuclease Inhibitor"/>
    <property type="match status" value="7"/>
</dbReference>
<dbReference type="InterPro" id="IPR001611">
    <property type="entry name" value="Leu-rich_rpt"/>
</dbReference>
<dbReference type="OrthoDB" id="10027416at2759"/>
<dbReference type="SUPFAM" id="SSF52058">
    <property type="entry name" value="L domain-like"/>
    <property type="match status" value="4"/>
</dbReference>
<protein>
    <submittedName>
        <fullName evidence="4">Insulin-like growth factor-binding protein complex acid labile subunit</fullName>
    </submittedName>
</protein>
<organism evidence="4 5">
    <name type="scientific">Orchesella cincta</name>
    <name type="common">Springtail</name>
    <name type="synonym">Podura cincta</name>
    <dbReference type="NCBI Taxonomy" id="48709"/>
    <lineage>
        <taxon>Eukaryota</taxon>
        <taxon>Metazoa</taxon>
        <taxon>Ecdysozoa</taxon>
        <taxon>Arthropoda</taxon>
        <taxon>Hexapoda</taxon>
        <taxon>Collembola</taxon>
        <taxon>Entomobryomorpha</taxon>
        <taxon>Entomobryoidea</taxon>
        <taxon>Orchesellidae</taxon>
        <taxon>Orchesellinae</taxon>
        <taxon>Orchesella</taxon>
    </lineage>
</organism>
<dbReference type="InterPro" id="IPR032675">
    <property type="entry name" value="LRR_dom_sf"/>
</dbReference>
<dbReference type="SMART" id="SM00365">
    <property type="entry name" value="LRR_SD22"/>
    <property type="match status" value="9"/>
</dbReference>
<dbReference type="InterPro" id="IPR050328">
    <property type="entry name" value="Dev_Immune_Receptor"/>
</dbReference>
<evidence type="ECO:0000256" key="3">
    <source>
        <dbReference type="ARBA" id="ARBA00022737"/>
    </source>
</evidence>
<evidence type="ECO:0000313" key="5">
    <source>
        <dbReference type="Proteomes" id="UP000094527"/>
    </source>
</evidence>
<dbReference type="OMA" id="RSETWYT"/>
<dbReference type="GO" id="GO:0005615">
    <property type="term" value="C:extracellular space"/>
    <property type="evidence" value="ECO:0007669"/>
    <property type="project" value="TreeGrafter"/>
</dbReference>
<evidence type="ECO:0000256" key="2">
    <source>
        <dbReference type="ARBA" id="ARBA00022729"/>
    </source>
</evidence>
<accession>A0A1D2N3T6</accession>
<dbReference type="STRING" id="48709.A0A1D2N3T6"/>
<name>A0A1D2N3T6_ORCCI</name>
<dbReference type="FunFam" id="3.80.10.10:FF:001164">
    <property type="entry name" value="GH01279p"/>
    <property type="match status" value="1"/>
</dbReference>
<reference evidence="4 5" key="1">
    <citation type="journal article" date="2016" name="Genome Biol. Evol.">
        <title>Gene Family Evolution Reflects Adaptation to Soil Environmental Stressors in the Genome of the Collembolan Orchesella cincta.</title>
        <authorList>
            <person name="Faddeeva-Vakhrusheva A."/>
            <person name="Derks M.F."/>
            <person name="Anvar S.Y."/>
            <person name="Agamennone V."/>
            <person name="Suring W."/>
            <person name="Smit S."/>
            <person name="van Straalen N.M."/>
            <person name="Roelofs D."/>
        </authorList>
    </citation>
    <scope>NUCLEOTIDE SEQUENCE [LARGE SCALE GENOMIC DNA]</scope>
    <source>
        <tissue evidence="4">Mixed pool</tissue>
    </source>
</reference>
<keyword evidence="1" id="KW-0433">Leucine-rich repeat</keyword>
<dbReference type="PROSITE" id="PS51450">
    <property type="entry name" value="LRR"/>
    <property type="match status" value="6"/>
</dbReference>
<dbReference type="GO" id="GO:0031012">
    <property type="term" value="C:extracellular matrix"/>
    <property type="evidence" value="ECO:0007669"/>
    <property type="project" value="TreeGrafter"/>
</dbReference>
<dbReference type="InterPro" id="IPR003591">
    <property type="entry name" value="Leu-rich_rpt_typical-subtyp"/>
</dbReference>
<keyword evidence="5" id="KW-1185">Reference proteome</keyword>
<dbReference type="PANTHER" id="PTHR24373">
    <property type="entry name" value="SLIT RELATED LEUCINE-RICH REPEAT NEURONAL PROTEIN"/>
    <property type="match status" value="1"/>
</dbReference>
<dbReference type="SMART" id="SM00369">
    <property type="entry name" value="LRR_TYP"/>
    <property type="match status" value="25"/>
</dbReference>
<dbReference type="AlphaFoldDB" id="A0A1D2N3T6"/>
<evidence type="ECO:0000256" key="1">
    <source>
        <dbReference type="ARBA" id="ARBA00022614"/>
    </source>
</evidence>
<keyword evidence="2" id="KW-0732">Signal</keyword>